<evidence type="ECO:0000313" key="11">
    <source>
        <dbReference type="Proteomes" id="UP001152622"/>
    </source>
</evidence>
<feature type="active site" evidence="8">
    <location>
        <position position="343"/>
    </location>
</feature>
<dbReference type="InterPro" id="IPR014756">
    <property type="entry name" value="Ig_E-set"/>
</dbReference>
<evidence type="ECO:0000313" key="10">
    <source>
        <dbReference type="EMBL" id="KAJ8340707.1"/>
    </source>
</evidence>
<dbReference type="EMBL" id="JAINUF010000016">
    <property type="protein sequence ID" value="KAJ8340707.1"/>
    <property type="molecule type" value="Genomic_DNA"/>
</dbReference>
<dbReference type="GO" id="GO:0046872">
    <property type="term" value="F:metal ion binding"/>
    <property type="evidence" value="ECO:0007669"/>
    <property type="project" value="UniProtKB-KW"/>
</dbReference>
<dbReference type="OrthoDB" id="437511at2759"/>
<dbReference type="InterPro" id="IPR008958">
    <property type="entry name" value="Transglutaminase_C"/>
</dbReference>
<feature type="active site" evidence="8">
    <location>
        <position position="285"/>
    </location>
</feature>
<dbReference type="InterPro" id="IPR013783">
    <property type="entry name" value="Ig-like_fold"/>
</dbReference>
<dbReference type="GO" id="GO:0007399">
    <property type="term" value="P:nervous system development"/>
    <property type="evidence" value="ECO:0007669"/>
    <property type="project" value="UniProtKB-ARBA"/>
</dbReference>
<dbReference type="AlphaFoldDB" id="A0A9Q1EKY1"/>
<dbReference type="InterPro" id="IPR038765">
    <property type="entry name" value="Papain-like_cys_pep_sf"/>
</dbReference>
<sequence>MDIFIEEQDQTRQRGLRLRHINLELSENLQAHRTQGLSSRELVVRRGQPFKLTLLFKQKQFNPHTDSLFFKALIGDLFIEFPANLSQDTSCPGWGAQVQPRGVHPLSITVHITSCPQAPVGLYSLQLHLLSSYWQQSYTIATFILLYNPWCQSDSVYISSEDQRQEYVKNDFGLLYMGTPHNVISRPWAFGQYERGILEICLDVLQVSPCHGRDPQRDYLSRADPVYLSRVVCAMINCEDDRGVLKGNWSGKFANGVHPSEWTGSADILKRWAGSRFRPVQFGQCWVYAAVMCTVMRALGVPSRVVTNFNSAHDSNGNLVIEEFYTDTGEKLHLSKDSIWNFHVWVECWMSRKDLGSQFSGWQVLDPTPQEKSGGVYCCGPCPVAAIRKRQVDLAFDARFVYAAVNADVLRIVVANGRVLDQSMDTERVGSKIYTKSIGVNKPQDITGAYKHPQGTKQNSTCRQRSMRSLDVSLSIDQVPVAGEGISFSITIANNEGECRVLRENANAQTKEYNCNLMETFWELHNRLQIAPWEVVTVCRHIPHSQFDLTLGADTVVNLAVVIEDERTRERALASEEVNITSPEISIKVADGDNLVQNRDHTVLVAFTNSFTTPLCSVVLTIEGFGLIEGKVHSIVYLLQPGKTMEKTVTITPKEAGTKVLQATLGFKNRPAVIRSFHTVSVSTP</sequence>
<evidence type="ECO:0000256" key="1">
    <source>
        <dbReference type="ARBA" id="ARBA00001913"/>
    </source>
</evidence>
<dbReference type="SUPFAM" id="SSF81296">
    <property type="entry name" value="E set domains"/>
    <property type="match status" value="1"/>
</dbReference>
<dbReference type="InterPro" id="IPR050779">
    <property type="entry name" value="Transglutaminase"/>
</dbReference>
<feature type="domain" description="Transglutaminase-like" evidence="9">
    <location>
        <begin position="277"/>
        <end position="369"/>
    </location>
</feature>
<evidence type="ECO:0000256" key="4">
    <source>
        <dbReference type="ARBA" id="ARBA00022723"/>
    </source>
</evidence>
<comment type="caution">
    <text evidence="10">The sequence shown here is derived from an EMBL/GenBank/DDBJ whole genome shotgun (WGS) entry which is preliminary data.</text>
</comment>
<dbReference type="PANTHER" id="PTHR11590">
    <property type="entry name" value="PROTEIN-GLUTAMINE GAMMA-GLUTAMYLTRANSFERASE"/>
    <property type="match status" value="1"/>
</dbReference>
<dbReference type="FunFam" id="3.90.260.10:FF:000001">
    <property type="entry name" value="Protein-glutamine gamma-glutamyltransferase 2"/>
    <property type="match status" value="1"/>
</dbReference>
<comment type="cofactor">
    <cofactor evidence="1">
        <name>Ca(2+)</name>
        <dbReference type="ChEBI" id="CHEBI:29108"/>
    </cofactor>
</comment>
<dbReference type="SMART" id="SM00460">
    <property type="entry name" value="TGc"/>
    <property type="match status" value="1"/>
</dbReference>
<reference evidence="10" key="1">
    <citation type="journal article" date="2023" name="Science">
        <title>Genome structures resolve the early diversification of teleost fishes.</title>
        <authorList>
            <person name="Parey E."/>
            <person name="Louis A."/>
            <person name="Montfort J."/>
            <person name="Bouchez O."/>
            <person name="Roques C."/>
            <person name="Iampietro C."/>
            <person name="Lluch J."/>
            <person name="Castinel A."/>
            <person name="Donnadieu C."/>
            <person name="Desvignes T."/>
            <person name="Floi Bucao C."/>
            <person name="Jouanno E."/>
            <person name="Wen M."/>
            <person name="Mejri S."/>
            <person name="Dirks R."/>
            <person name="Jansen H."/>
            <person name="Henkel C."/>
            <person name="Chen W.J."/>
            <person name="Zahm M."/>
            <person name="Cabau C."/>
            <person name="Klopp C."/>
            <person name="Thompson A.W."/>
            <person name="Robinson-Rechavi M."/>
            <person name="Braasch I."/>
            <person name="Lecointre G."/>
            <person name="Bobe J."/>
            <person name="Postlethwait J.H."/>
            <person name="Berthelot C."/>
            <person name="Roest Crollius H."/>
            <person name="Guiguen Y."/>
        </authorList>
    </citation>
    <scope>NUCLEOTIDE SEQUENCE</scope>
    <source>
        <strain evidence="10">WJC10195</strain>
    </source>
</reference>
<keyword evidence="11" id="KW-1185">Reference proteome</keyword>
<dbReference type="InterPro" id="IPR036985">
    <property type="entry name" value="Transglutaminase-like_sf"/>
</dbReference>
<dbReference type="Proteomes" id="UP001152622">
    <property type="component" value="Chromosome 16"/>
</dbReference>
<dbReference type="Pfam" id="PF00868">
    <property type="entry name" value="Transglut_N"/>
    <property type="match status" value="1"/>
</dbReference>
<dbReference type="InterPro" id="IPR002931">
    <property type="entry name" value="Transglutaminase-like"/>
</dbReference>
<evidence type="ECO:0000256" key="7">
    <source>
        <dbReference type="ARBA" id="ARBA00024222"/>
    </source>
</evidence>
<dbReference type="InterPro" id="IPR036238">
    <property type="entry name" value="Transglutaminase_C_sf"/>
</dbReference>
<dbReference type="PANTHER" id="PTHR11590:SF80">
    <property type="entry name" value="TRANSGLUTAMINASE 5,-LIKE"/>
    <property type="match status" value="1"/>
</dbReference>
<dbReference type="Gene3D" id="2.60.40.10">
    <property type="entry name" value="Immunoglobulins"/>
    <property type="match status" value="3"/>
</dbReference>
<dbReference type="Gene3D" id="3.90.260.10">
    <property type="entry name" value="Transglutaminase-like"/>
    <property type="match status" value="1"/>
</dbReference>
<evidence type="ECO:0000256" key="8">
    <source>
        <dbReference type="PIRSR" id="PIRSR000459-1"/>
    </source>
</evidence>
<evidence type="ECO:0000256" key="3">
    <source>
        <dbReference type="ARBA" id="ARBA00022679"/>
    </source>
</evidence>
<dbReference type="GO" id="GO:0005739">
    <property type="term" value="C:mitochondrion"/>
    <property type="evidence" value="ECO:0007669"/>
    <property type="project" value="TreeGrafter"/>
</dbReference>
<dbReference type="PROSITE" id="PS00547">
    <property type="entry name" value="TRANSGLUTAMINASES"/>
    <property type="match status" value="1"/>
</dbReference>
<proteinExistence type="inferred from homology"/>
<dbReference type="EC" id="2.3.2.13" evidence="7"/>
<dbReference type="GO" id="GO:0003810">
    <property type="term" value="F:protein-glutamine gamma-glutamyltransferase activity"/>
    <property type="evidence" value="ECO:0007669"/>
    <property type="project" value="UniProtKB-EC"/>
</dbReference>
<dbReference type="SUPFAM" id="SSF54001">
    <property type="entry name" value="Cysteine proteinases"/>
    <property type="match status" value="1"/>
</dbReference>
<evidence type="ECO:0000259" key="9">
    <source>
        <dbReference type="SMART" id="SM00460"/>
    </source>
</evidence>
<keyword evidence="3" id="KW-0808">Transferase</keyword>
<evidence type="ECO:0000256" key="5">
    <source>
        <dbReference type="ARBA" id="ARBA00022837"/>
    </source>
</evidence>
<keyword evidence="6" id="KW-0012">Acyltransferase</keyword>
<dbReference type="InterPro" id="IPR013808">
    <property type="entry name" value="Transglutaminase_AS"/>
</dbReference>
<name>A0A9Q1EKY1_SYNKA</name>
<evidence type="ECO:0000256" key="6">
    <source>
        <dbReference type="ARBA" id="ARBA00023315"/>
    </source>
</evidence>
<dbReference type="InterPro" id="IPR023608">
    <property type="entry name" value="Transglutaminase_animal"/>
</dbReference>
<dbReference type="InterPro" id="IPR001102">
    <property type="entry name" value="Transglutaminase_N"/>
</dbReference>
<accession>A0A9Q1EKY1</accession>
<dbReference type="SUPFAM" id="SSF49309">
    <property type="entry name" value="Transglutaminase, two C-terminal domains"/>
    <property type="match status" value="2"/>
</dbReference>
<keyword evidence="5" id="KW-0106">Calcium</keyword>
<dbReference type="Pfam" id="PF01841">
    <property type="entry name" value="Transglut_core"/>
    <property type="match status" value="1"/>
</dbReference>
<dbReference type="Pfam" id="PF00927">
    <property type="entry name" value="Transglut_C"/>
    <property type="match status" value="1"/>
</dbReference>
<keyword evidence="4" id="KW-0479">Metal-binding</keyword>
<organism evidence="10 11">
    <name type="scientific">Synaphobranchus kaupii</name>
    <name type="common">Kaup's arrowtooth eel</name>
    <dbReference type="NCBI Taxonomy" id="118154"/>
    <lineage>
        <taxon>Eukaryota</taxon>
        <taxon>Metazoa</taxon>
        <taxon>Chordata</taxon>
        <taxon>Craniata</taxon>
        <taxon>Vertebrata</taxon>
        <taxon>Euteleostomi</taxon>
        <taxon>Actinopterygii</taxon>
        <taxon>Neopterygii</taxon>
        <taxon>Teleostei</taxon>
        <taxon>Anguilliformes</taxon>
        <taxon>Synaphobranchidae</taxon>
        <taxon>Synaphobranchus</taxon>
    </lineage>
</organism>
<protein>
    <recommendedName>
        <fullName evidence="7">protein-glutamine gamma-glutamyltransferase</fullName>
        <ecNumber evidence="7">2.3.2.13</ecNumber>
    </recommendedName>
</protein>
<evidence type="ECO:0000256" key="2">
    <source>
        <dbReference type="ARBA" id="ARBA00005968"/>
    </source>
</evidence>
<dbReference type="PIRSF" id="PIRSF000459">
    <property type="entry name" value="TGM_EBP42"/>
    <property type="match status" value="1"/>
</dbReference>
<feature type="active site" evidence="8">
    <location>
        <position position="366"/>
    </location>
</feature>
<gene>
    <name evidence="10" type="ORF">SKAU_G00353400</name>
</gene>
<comment type="similarity">
    <text evidence="2">Belongs to the transglutaminase superfamily. Transglutaminase family.</text>
</comment>